<reference evidence="2" key="2">
    <citation type="submission" date="2020-09" db="EMBL/GenBank/DDBJ databases">
        <authorList>
            <person name="Sun Q."/>
            <person name="Zhou Y."/>
        </authorList>
    </citation>
    <scope>NUCLEOTIDE SEQUENCE</scope>
    <source>
        <strain evidence="2">CGMCC 4.7372</strain>
    </source>
</reference>
<organism evidence="2 3">
    <name type="scientific">Actinomyces gaoshouyii</name>
    <dbReference type="NCBI Taxonomy" id="1960083"/>
    <lineage>
        <taxon>Bacteria</taxon>
        <taxon>Bacillati</taxon>
        <taxon>Actinomycetota</taxon>
        <taxon>Actinomycetes</taxon>
        <taxon>Actinomycetales</taxon>
        <taxon>Actinomycetaceae</taxon>
        <taxon>Actinomyces</taxon>
    </lineage>
</organism>
<dbReference type="Pfam" id="PF03136">
    <property type="entry name" value="Pup_ligase"/>
    <property type="match status" value="1"/>
</dbReference>
<dbReference type="RefSeq" id="WP_080462690.1">
    <property type="nucleotide sequence ID" value="NZ_BMNJ01000003.1"/>
</dbReference>
<dbReference type="AlphaFoldDB" id="A0A8H9LLF8"/>
<proteinExistence type="predicted"/>
<protein>
    <submittedName>
        <fullName evidence="2">Proteasome accessory factor PafA2</fullName>
    </submittedName>
</protein>
<dbReference type="GO" id="GO:0016811">
    <property type="term" value="F:hydrolase activity, acting on carbon-nitrogen (but not peptide) bonds, in linear amides"/>
    <property type="evidence" value="ECO:0007669"/>
    <property type="project" value="TreeGrafter"/>
</dbReference>
<dbReference type="GO" id="GO:0070490">
    <property type="term" value="P:protein pupylation"/>
    <property type="evidence" value="ECO:0007669"/>
    <property type="project" value="TreeGrafter"/>
</dbReference>
<evidence type="ECO:0000313" key="3">
    <source>
        <dbReference type="Proteomes" id="UP000614239"/>
    </source>
</evidence>
<keyword evidence="2" id="KW-0647">Proteasome</keyword>
<evidence type="ECO:0000313" key="2">
    <source>
        <dbReference type="EMBL" id="GGO97599.1"/>
    </source>
</evidence>
<dbReference type="InterPro" id="IPR004347">
    <property type="entry name" value="Pup_ligase/deamidase"/>
</dbReference>
<dbReference type="Proteomes" id="UP000614239">
    <property type="component" value="Unassembled WGS sequence"/>
</dbReference>
<dbReference type="GO" id="GO:0010498">
    <property type="term" value="P:proteasomal protein catabolic process"/>
    <property type="evidence" value="ECO:0007669"/>
    <property type="project" value="InterPro"/>
</dbReference>
<feature type="region of interest" description="Disordered" evidence="1">
    <location>
        <begin position="94"/>
        <end position="133"/>
    </location>
</feature>
<dbReference type="EMBL" id="BMNJ01000003">
    <property type="protein sequence ID" value="GGO97599.1"/>
    <property type="molecule type" value="Genomic_DNA"/>
</dbReference>
<reference evidence="2" key="1">
    <citation type="journal article" date="2014" name="Int. J. Syst. Evol. Microbiol.">
        <title>Complete genome sequence of Corynebacterium casei LMG S-19264T (=DSM 44701T), isolated from a smear-ripened cheese.</title>
        <authorList>
            <consortium name="US DOE Joint Genome Institute (JGI-PGF)"/>
            <person name="Walter F."/>
            <person name="Albersmeier A."/>
            <person name="Kalinowski J."/>
            <person name="Ruckert C."/>
        </authorList>
    </citation>
    <scope>NUCLEOTIDE SEQUENCE</scope>
    <source>
        <strain evidence="2">CGMCC 4.7372</strain>
    </source>
</reference>
<dbReference type="GO" id="GO:0005524">
    <property type="term" value="F:ATP binding"/>
    <property type="evidence" value="ECO:0007669"/>
    <property type="project" value="TreeGrafter"/>
</dbReference>
<dbReference type="GO" id="GO:0008233">
    <property type="term" value="F:peptidase activity"/>
    <property type="evidence" value="ECO:0007669"/>
    <property type="project" value="TreeGrafter"/>
</dbReference>
<dbReference type="PANTHER" id="PTHR42307:SF2">
    <property type="entry name" value="PUP DEAMIDASE_DEPUPYLASE"/>
    <property type="match status" value="1"/>
</dbReference>
<dbReference type="GO" id="GO:0019941">
    <property type="term" value="P:modification-dependent protein catabolic process"/>
    <property type="evidence" value="ECO:0007669"/>
    <property type="project" value="InterPro"/>
</dbReference>
<dbReference type="GO" id="GO:0000502">
    <property type="term" value="C:proteasome complex"/>
    <property type="evidence" value="ECO:0007669"/>
    <property type="project" value="UniProtKB-KW"/>
</dbReference>
<dbReference type="PANTHER" id="PTHR42307">
    <property type="entry name" value="PUP DEAMIDASE/DEPUPYLASE"/>
    <property type="match status" value="1"/>
</dbReference>
<evidence type="ECO:0000256" key="1">
    <source>
        <dbReference type="SAM" id="MobiDB-lite"/>
    </source>
</evidence>
<accession>A0A8H9LLF8</accession>
<name>A0A8H9LLF8_9ACTO</name>
<gene>
    <name evidence="2" type="ORF">GCM10011612_10510</name>
</gene>
<comment type="caution">
    <text evidence="2">The sequence shown here is derived from an EMBL/GenBank/DDBJ whole genome shotgun (WGS) entry which is preliminary data.</text>
</comment>
<sequence length="575" mass="60606">MTTSATSMPVIAQAPVAALGPTTRPVGLETEFGVTEPGNSRANPVVLSSLIVDAYAARSRPGLPGAASVTWDYEGEDPLADLRGGRIDRAAAHPSQLTDDPTAPAPSGDAPADGGPVGLDWGTRPRPSDEEAALPRATTAVLANGARLYVDHAHPEYSAPEALTPTDALAWDRAGEVIARRAMEARARSGGPEIVLYKNNTDGKGAAYGSHENYLVRRDLPLDALAAALTPFLMTRPVVVGAGRVGLGERSERPGFQMSQRADFIGCPIGLQTTFNRPIVNTRDEPHADAARWRRFHVINGDANRFDVPGYLKIATTDLLLWFLERSHERGEGIGALAPLRILGDPVEQQWALSHDATLAYALTTQGGPMSAVAIQRSLLEVIAAALEADYGGIGAQNLGEETARALALWEEALGLLEAIAAAPGDLQPVAAAAPMIEWAAKMQLCEGLRARSGTDWSDPRLAALDITWGDLREGSVVDRLDAAGRVRRLLDPSRIEAAADTPPAGTRAAVRGRAIATIPEVVSASWTSLVIDAPQRPQLIRVALPGAVAVTEAETEGLLTAIERAAQGGGDLVQ</sequence>
<keyword evidence="3" id="KW-1185">Reference proteome</keyword>
<feature type="compositionally biased region" description="Low complexity" evidence="1">
    <location>
        <begin position="99"/>
        <end position="114"/>
    </location>
</feature>